<dbReference type="Proteomes" id="UP000694523">
    <property type="component" value="Unplaced"/>
</dbReference>
<dbReference type="Ensembl" id="ENSNMLT00000037810.1">
    <property type="protein sequence ID" value="ENSNMLP00000033939.1"/>
    <property type="gene ID" value="ENSNMLG00000021174.1"/>
</dbReference>
<evidence type="ECO:0000313" key="1">
    <source>
        <dbReference type="Ensembl" id="ENSNMLP00000033939.1"/>
    </source>
</evidence>
<name>A0A8C6UBM9_9GOBI</name>
<sequence length="151" mass="17551">MSFYYFHYKFLQKCFSSSYETKLETFPALDHSCFREDYFDKAFSFGLFVRGRQTQRGEGSLTSGKLLMLTTMSCGDFMEIWPSWFRGNFPAPKQDTHIHEVLMLRFRVKSSLRASRTAFMSIFTSFRSMMSSTRAELILTLVACPFALARG</sequence>
<accession>A0A8C6UBM9</accession>
<proteinExistence type="predicted"/>
<organism evidence="1 2">
    <name type="scientific">Neogobius melanostomus</name>
    <name type="common">round goby</name>
    <dbReference type="NCBI Taxonomy" id="47308"/>
    <lineage>
        <taxon>Eukaryota</taxon>
        <taxon>Metazoa</taxon>
        <taxon>Chordata</taxon>
        <taxon>Craniata</taxon>
        <taxon>Vertebrata</taxon>
        <taxon>Euteleostomi</taxon>
        <taxon>Actinopterygii</taxon>
        <taxon>Neopterygii</taxon>
        <taxon>Teleostei</taxon>
        <taxon>Neoteleostei</taxon>
        <taxon>Acanthomorphata</taxon>
        <taxon>Gobiaria</taxon>
        <taxon>Gobiiformes</taxon>
        <taxon>Gobioidei</taxon>
        <taxon>Gobiidae</taxon>
        <taxon>Benthophilinae</taxon>
        <taxon>Neogobiini</taxon>
        <taxon>Neogobius</taxon>
    </lineage>
</organism>
<keyword evidence="2" id="KW-1185">Reference proteome</keyword>
<evidence type="ECO:0000313" key="2">
    <source>
        <dbReference type="Proteomes" id="UP000694523"/>
    </source>
</evidence>
<reference evidence="1" key="1">
    <citation type="submission" date="2025-08" db="UniProtKB">
        <authorList>
            <consortium name="Ensembl"/>
        </authorList>
    </citation>
    <scope>IDENTIFICATION</scope>
</reference>
<protein>
    <submittedName>
        <fullName evidence="1">Uncharacterized protein</fullName>
    </submittedName>
</protein>
<reference evidence="1" key="2">
    <citation type="submission" date="2025-09" db="UniProtKB">
        <authorList>
            <consortium name="Ensembl"/>
        </authorList>
    </citation>
    <scope>IDENTIFICATION</scope>
</reference>
<dbReference type="AlphaFoldDB" id="A0A8C6UBM9"/>